<keyword evidence="2" id="KW-1185">Reference proteome</keyword>
<dbReference type="STRING" id="477680.SAMN05421788_102156"/>
<reference evidence="2" key="1">
    <citation type="submission" date="2017-01" db="EMBL/GenBank/DDBJ databases">
        <authorList>
            <person name="Varghese N."/>
            <person name="Submissions S."/>
        </authorList>
    </citation>
    <scope>NUCLEOTIDE SEQUENCE [LARGE SCALE GENOMIC DNA]</scope>
    <source>
        <strain evidence="2">DSM 21054</strain>
    </source>
</reference>
<dbReference type="AlphaFoldDB" id="A0A1N7N3S9"/>
<evidence type="ECO:0000313" key="1">
    <source>
        <dbReference type="EMBL" id="SIS93015.1"/>
    </source>
</evidence>
<organism evidence="1 2">
    <name type="scientific">Filimonas lacunae</name>
    <dbReference type="NCBI Taxonomy" id="477680"/>
    <lineage>
        <taxon>Bacteria</taxon>
        <taxon>Pseudomonadati</taxon>
        <taxon>Bacteroidota</taxon>
        <taxon>Chitinophagia</taxon>
        <taxon>Chitinophagales</taxon>
        <taxon>Chitinophagaceae</taxon>
        <taxon>Filimonas</taxon>
    </lineage>
</organism>
<dbReference type="Proteomes" id="UP000186917">
    <property type="component" value="Unassembled WGS sequence"/>
</dbReference>
<protein>
    <submittedName>
        <fullName evidence="1">Uncharacterized protein</fullName>
    </submittedName>
</protein>
<evidence type="ECO:0000313" key="2">
    <source>
        <dbReference type="Proteomes" id="UP000186917"/>
    </source>
</evidence>
<proteinExistence type="predicted"/>
<accession>A0A1N7N3S9</accession>
<gene>
    <name evidence="1" type="ORF">SAMN05421788_102156</name>
</gene>
<dbReference type="RefSeq" id="WP_076377704.1">
    <property type="nucleotide sequence ID" value="NZ_AP017422.1"/>
</dbReference>
<name>A0A1N7N3S9_9BACT</name>
<dbReference type="EMBL" id="FTOR01000002">
    <property type="protein sequence ID" value="SIS93015.1"/>
    <property type="molecule type" value="Genomic_DNA"/>
</dbReference>
<sequence length="110" mass="12635">MSNGRNRRRPVPHAGDDIQIEIQRRLEDDYFIDDNLTLTSVTGVIPLGDNPFFVWEGRHNNELIRVSLRRGDSTFQAEITGTLPGGYHPDWGGVREQLDKELIRILRPLN</sequence>